<comment type="caution">
    <text evidence="5">The sequence shown here is derived from an EMBL/GenBank/DDBJ whole genome shotgun (WGS) entry which is preliminary data.</text>
</comment>
<name>A0A820DL09_9BILA</name>
<dbReference type="InterPro" id="IPR027806">
    <property type="entry name" value="HARBI1_dom"/>
</dbReference>
<sequence>MFSPQIEWHCAECESVPTDRRKYCPDCNSMLTWTCTGSGKSGLYTHYYRHRDNCNYCTPEFEEERRQKLEEKEVNIQQHFQVSDDTFISIPADLTNRRTPHGPEQYHKLIVDSTFIAIPEPHDSEKCKEYYHAKSPTNYAIKVQIACDFRHRIVHVSECCHGSTHDITVLRESGLLEHVEESVRIIGDKGYIGEEYIVTPRKKPRGRELTQDDKDFNRDINSARAAIENINQRLKTYAIIGGVYRGPVDDFDKITKIIQVVAALCNLNLNKHPIRR</sequence>
<accession>A0A820DL09</accession>
<dbReference type="AlphaFoldDB" id="A0A820DL09"/>
<proteinExistence type="predicted"/>
<feature type="domain" description="DDE Tnp4" evidence="3">
    <location>
        <begin position="111"/>
        <end position="266"/>
    </location>
</feature>
<dbReference type="GO" id="GO:0046872">
    <property type="term" value="F:metal ion binding"/>
    <property type="evidence" value="ECO:0007669"/>
    <property type="project" value="UniProtKB-KW"/>
</dbReference>
<comment type="cofactor">
    <cofactor evidence="1">
        <name>a divalent metal cation</name>
        <dbReference type="ChEBI" id="CHEBI:60240"/>
    </cofactor>
</comment>
<reference evidence="5" key="1">
    <citation type="submission" date="2021-02" db="EMBL/GenBank/DDBJ databases">
        <authorList>
            <person name="Nowell W R."/>
        </authorList>
    </citation>
    <scope>NUCLEOTIDE SEQUENCE</scope>
</reference>
<keyword evidence="2" id="KW-0479">Metal-binding</keyword>
<dbReference type="Proteomes" id="UP000663836">
    <property type="component" value="Unassembled WGS sequence"/>
</dbReference>
<evidence type="ECO:0000256" key="1">
    <source>
        <dbReference type="ARBA" id="ARBA00001968"/>
    </source>
</evidence>
<evidence type="ECO:0000256" key="2">
    <source>
        <dbReference type="ARBA" id="ARBA00022723"/>
    </source>
</evidence>
<dbReference type="EMBL" id="CAJNOT010004306">
    <property type="protein sequence ID" value="CAF1426266.1"/>
    <property type="molecule type" value="Genomic_DNA"/>
</dbReference>
<dbReference type="Pfam" id="PF13359">
    <property type="entry name" value="DDE_Tnp_4"/>
    <property type="match status" value="1"/>
</dbReference>
<dbReference type="EMBL" id="CAJOBD010019237">
    <property type="protein sequence ID" value="CAF4233435.1"/>
    <property type="molecule type" value="Genomic_DNA"/>
</dbReference>
<evidence type="ECO:0000313" key="5">
    <source>
        <dbReference type="EMBL" id="CAF4233435.1"/>
    </source>
</evidence>
<evidence type="ECO:0000259" key="3">
    <source>
        <dbReference type="Pfam" id="PF13359"/>
    </source>
</evidence>
<dbReference type="Proteomes" id="UP000663864">
    <property type="component" value="Unassembled WGS sequence"/>
</dbReference>
<protein>
    <recommendedName>
        <fullName evidence="3">DDE Tnp4 domain-containing protein</fullName>
    </recommendedName>
</protein>
<dbReference type="PANTHER" id="PTHR23080">
    <property type="entry name" value="THAP DOMAIN PROTEIN"/>
    <property type="match status" value="1"/>
</dbReference>
<gene>
    <name evidence="5" type="ORF">JBS370_LOCUS37979</name>
    <name evidence="4" type="ORF">ZHD862_LOCUS34163</name>
</gene>
<evidence type="ECO:0000313" key="6">
    <source>
        <dbReference type="Proteomes" id="UP000663836"/>
    </source>
</evidence>
<organism evidence="5 6">
    <name type="scientific">Rotaria sordida</name>
    <dbReference type="NCBI Taxonomy" id="392033"/>
    <lineage>
        <taxon>Eukaryota</taxon>
        <taxon>Metazoa</taxon>
        <taxon>Spiralia</taxon>
        <taxon>Gnathifera</taxon>
        <taxon>Rotifera</taxon>
        <taxon>Eurotatoria</taxon>
        <taxon>Bdelloidea</taxon>
        <taxon>Philodinida</taxon>
        <taxon>Philodinidae</taxon>
        <taxon>Rotaria</taxon>
    </lineage>
</organism>
<evidence type="ECO:0000313" key="4">
    <source>
        <dbReference type="EMBL" id="CAF1426266.1"/>
    </source>
</evidence>